<protein>
    <submittedName>
        <fullName evidence="1">Uncharacterized protein</fullName>
    </submittedName>
</protein>
<evidence type="ECO:0000313" key="1">
    <source>
        <dbReference type="EMBL" id="QEQ94947.1"/>
    </source>
</evidence>
<dbReference type="Proteomes" id="UP000326545">
    <property type="component" value="Segment"/>
</dbReference>
<proteinExistence type="predicted"/>
<accession>A0A5J6DAW1</accession>
<organism evidence="1 2">
    <name type="scientific">Erwinia phage pEp_SNUABM_01</name>
    <dbReference type="NCBI Taxonomy" id="2601643"/>
    <lineage>
        <taxon>Viruses</taxon>
        <taxon>Duplodnaviria</taxon>
        <taxon>Heunggongvirae</taxon>
        <taxon>Uroviricota</taxon>
        <taxon>Caudoviricetes</taxon>
        <taxon>Vequintavirinae</taxon>
        <taxon>Henunavirus</taxon>
        <taxon>Henunavirus SNUABM01</taxon>
    </lineage>
</organism>
<reference evidence="1 2" key="1">
    <citation type="submission" date="2019-07" db="EMBL/GenBank/DDBJ databases">
        <title>Complete genome sequence of bacteriophages infecting Erwinia pyrifoliae.</title>
        <authorList>
            <person name="Kim S.G."/>
            <person name="Park S.C."/>
        </authorList>
    </citation>
    <scope>NUCLEOTIDE SEQUENCE [LARGE SCALE GENOMIC DNA]</scope>
</reference>
<name>A0A5J6DAW1_9CAUD</name>
<sequence>MFGPVMMECKVCKAEFEADLVCHGPGVCIIDFDCKHSMIAEKGVTKWRNNETGNIDLEERDES</sequence>
<keyword evidence="2" id="KW-1185">Reference proteome</keyword>
<gene>
    <name evidence="1" type="ORF">pEpSNUABM01_121</name>
</gene>
<dbReference type="EMBL" id="MN184887">
    <property type="protein sequence ID" value="QEQ94947.1"/>
    <property type="molecule type" value="Genomic_DNA"/>
</dbReference>
<evidence type="ECO:0000313" key="2">
    <source>
        <dbReference type="Proteomes" id="UP000326545"/>
    </source>
</evidence>